<sequence>MSCTQKLSSFSQHTGKDLSLLALRLFIAYEFIEAGLEKWNGENWFEHIQENFPFPFNFFSADFNWVMAMGAELLFPVLLVIGLLGRLSALGLAVVTAVAWYAVHSGNGYNVCDNGYKMAFIYLIMLLPLIFQGMGRLSLDHVIAQRFRKQTDA</sequence>
<reference evidence="8 9" key="1">
    <citation type="submission" date="2018-12" db="EMBL/GenBank/DDBJ databases">
        <authorList>
            <consortium name="Pathogen Informatics"/>
        </authorList>
    </citation>
    <scope>NUCLEOTIDE SEQUENCE [LARGE SCALE GENOMIC DNA]</scope>
    <source>
        <strain evidence="8 9">NCTC12742</strain>
    </source>
</reference>
<feature type="transmembrane region" description="Helical" evidence="7">
    <location>
        <begin position="120"/>
        <end position="139"/>
    </location>
</feature>
<feature type="transmembrane region" description="Helical" evidence="7">
    <location>
        <begin position="73"/>
        <end position="100"/>
    </location>
</feature>
<evidence type="ECO:0000256" key="7">
    <source>
        <dbReference type="SAM" id="Phobius"/>
    </source>
</evidence>
<dbReference type="KEGG" id="nwe:SAMEA3174300_0281"/>
<keyword evidence="9" id="KW-1185">Reference proteome</keyword>
<keyword evidence="3" id="KW-1003">Cell membrane</keyword>
<dbReference type="PANTHER" id="PTHR33452">
    <property type="entry name" value="OXIDOREDUCTASE CATD-RELATED"/>
    <property type="match status" value="1"/>
</dbReference>
<comment type="subcellular location">
    <subcellularLocation>
        <location evidence="1">Cell membrane</location>
        <topology evidence="1">Multi-pass membrane protein</topology>
    </subcellularLocation>
</comment>
<keyword evidence="6 7" id="KW-0472">Membrane</keyword>
<keyword evidence="4 7" id="KW-0812">Transmembrane</keyword>
<protein>
    <submittedName>
        <fullName evidence="8">Membrane protein</fullName>
    </submittedName>
</protein>
<dbReference type="EMBL" id="LR134533">
    <property type="protein sequence ID" value="VEJ51819.1"/>
    <property type="molecule type" value="Genomic_DNA"/>
</dbReference>
<proteinExistence type="inferred from homology"/>
<comment type="similarity">
    <text evidence="2">Belongs to the DoxX family.</text>
</comment>
<name>A0A448VPV1_9NEIS</name>
<evidence type="ECO:0000256" key="4">
    <source>
        <dbReference type="ARBA" id="ARBA00022692"/>
    </source>
</evidence>
<dbReference type="RefSeq" id="WP_004283719.1">
    <property type="nucleotide sequence ID" value="NZ_CAUJRG010000005.1"/>
</dbReference>
<evidence type="ECO:0000256" key="5">
    <source>
        <dbReference type="ARBA" id="ARBA00022989"/>
    </source>
</evidence>
<evidence type="ECO:0000256" key="3">
    <source>
        <dbReference type="ARBA" id="ARBA00022475"/>
    </source>
</evidence>
<evidence type="ECO:0000256" key="1">
    <source>
        <dbReference type="ARBA" id="ARBA00004651"/>
    </source>
</evidence>
<dbReference type="Pfam" id="PF07681">
    <property type="entry name" value="DoxX"/>
    <property type="match status" value="1"/>
</dbReference>
<dbReference type="STRING" id="28091.SAMEA3174300_00281"/>
<organism evidence="8 9">
    <name type="scientific">Neisseria weaveri</name>
    <dbReference type="NCBI Taxonomy" id="28091"/>
    <lineage>
        <taxon>Bacteria</taxon>
        <taxon>Pseudomonadati</taxon>
        <taxon>Pseudomonadota</taxon>
        <taxon>Betaproteobacteria</taxon>
        <taxon>Neisseriales</taxon>
        <taxon>Neisseriaceae</taxon>
        <taxon>Neisseria</taxon>
    </lineage>
</organism>
<evidence type="ECO:0000256" key="6">
    <source>
        <dbReference type="ARBA" id="ARBA00023136"/>
    </source>
</evidence>
<evidence type="ECO:0000313" key="8">
    <source>
        <dbReference type="EMBL" id="VEJ51819.1"/>
    </source>
</evidence>
<dbReference type="PANTHER" id="PTHR33452:SF7">
    <property type="entry name" value="DOXX FAMILY PROTEIN"/>
    <property type="match status" value="1"/>
</dbReference>
<dbReference type="InterPro" id="IPR051907">
    <property type="entry name" value="DoxX-like_oxidoreductase"/>
</dbReference>
<dbReference type="InterPro" id="IPR032808">
    <property type="entry name" value="DoxX"/>
</dbReference>
<keyword evidence="5 7" id="KW-1133">Transmembrane helix</keyword>
<dbReference type="GO" id="GO:0005886">
    <property type="term" value="C:plasma membrane"/>
    <property type="evidence" value="ECO:0007669"/>
    <property type="project" value="UniProtKB-SubCell"/>
</dbReference>
<dbReference type="Proteomes" id="UP000272771">
    <property type="component" value="Chromosome"/>
</dbReference>
<dbReference type="OrthoDB" id="5689076at2"/>
<accession>A0A448VPV1</accession>
<evidence type="ECO:0000313" key="9">
    <source>
        <dbReference type="Proteomes" id="UP000272771"/>
    </source>
</evidence>
<gene>
    <name evidence="8" type="ORF">NCTC12742_01724</name>
</gene>
<dbReference type="AlphaFoldDB" id="A0A448VPV1"/>
<evidence type="ECO:0000256" key="2">
    <source>
        <dbReference type="ARBA" id="ARBA00006679"/>
    </source>
</evidence>